<name>A0A0W0GB60_MONRR</name>
<reference evidence="1 2" key="1">
    <citation type="submission" date="2015-12" db="EMBL/GenBank/DDBJ databases">
        <title>Draft genome sequence of Moniliophthora roreri, the causal agent of frosty pod rot of cacao.</title>
        <authorList>
            <person name="Aime M.C."/>
            <person name="Diaz-Valderrama J.R."/>
            <person name="Kijpornyongpan T."/>
            <person name="Phillips-Mora W."/>
        </authorList>
    </citation>
    <scope>NUCLEOTIDE SEQUENCE [LARGE SCALE GENOMIC DNA]</scope>
    <source>
        <strain evidence="1 2">MCA 2952</strain>
    </source>
</reference>
<dbReference type="Proteomes" id="UP000054988">
    <property type="component" value="Unassembled WGS sequence"/>
</dbReference>
<gene>
    <name evidence="1" type="ORF">WG66_1629</name>
</gene>
<dbReference type="AlphaFoldDB" id="A0A0W0GB60"/>
<accession>A0A0W0GB60</accession>
<proteinExistence type="predicted"/>
<evidence type="ECO:0000313" key="1">
    <source>
        <dbReference type="EMBL" id="KTB45794.1"/>
    </source>
</evidence>
<sequence length="37" mass="4464">MHSKRALQQKPFESSSKFKLEFIQRLLKFRGPSVDWL</sequence>
<comment type="caution">
    <text evidence="1">The sequence shown here is derived from an EMBL/GenBank/DDBJ whole genome shotgun (WGS) entry which is preliminary data.</text>
</comment>
<dbReference type="EMBL" id="LATX01000614">
    <property type="protein sequence ID" value="KTB45794.1"/>
    <property type="molecule type" value="Genomic_DNA"/>
</dbReference>
<protein>
    <submittedName>
        <fullName evidence="1">Uncharacterized protein</fullName>
    </submittedName>
</protein>
<evidence type="ECO:0000313" key="2">
    <source>
        <dbReference type="Proteomes" id="UP000054988"/>
    </source>
</evidence>
<organism evidence="1 2">
    <name type="scientific">Moniliophthora roreri</name>
    <name type="common">Frosty pod rot fungus</name>
    <name type="synonym">Monilia roreri</name>
    <dbReference type="NCBI Taxonomy" id="221103"/>
    <lineage>
        <taxon>Eukaryota</taxon>
        <taxon>Fungi</taxon>
        <taxon>Dikarya</taxon>
        <taxon>Basidiomycota</taxon>
        <taxon>Agaricomycotina</taxon>
        <taxon>Agaricomycetes</taxon>
        <taxon>Agaricomycetidae</taxon>
        <taxon>Agaricales</taxon>
        <taxon>Marasmiineae</taxon>
        <taxon>Marasmiaceae</taxon>
        <taxon>Moniliophthora</taxon>
    </lineage>
</organism>